<accession>A0A3M5WVK6</accession>
<reference evidence="3 4" key="1">
    <citation type="submission" date="2018-08" db="EMBL/GenBank/DDBJ databases">
        <title>Recombination of ecologically and evolutionarily significant loci maintains genetic cohesion in the Pseudomonas syringae species complex.</title>
        <authorList>
            <person name="Dillon M."/>
            <person name="Thakur S."/>
            <person name="Almeida R.N.D."/>
            <person name="Weir B.S."/>
            <person name="Guttman D.S."/>
        </authorList>
    </citation>
    <scope>NUCLEOTIDE SEQUENCE [LARGE SCALE GENOMIC DNA]</scope>
    <source>
        <strain evidence="3 4">ICMP 11947</strain>
    </source>
</reference>
<dbReference type="RefSeq" id="WP_225650663.1">
    <property type="nucleotide sequence ID" value="NZ_RBUG01000062.1"/>
</dbReference>
<keyword evidence="1" id="KW-0812">Transmembrane</keyword>
<dbReference type="InterPro" id="IPR049195">
    <property type="entry name" value="Tre1-like_N"/>
</dbReference>
<protein>
    <recommendedName>
        <fullName evidence="2">NAD(+)--protein-arginine ADP-ribosyltransferase Tre1-like N-terminal domain-containing protein</fullName>
    </recommendedName>
</protein>
<dbReference type="Pfam" id="PF21724">
    <property type="entry name" value="DUF6861"/>
    <property type="match status" value="1"/>
</dbReference>
<comment type="caution">
    <text evidence="3">The sequence shown here is derived from an EMBL/GenBank/DDBJ whole genome shotgun (WGS) entry which is preliminary data.</text>
</comment>
<feature type="transmembrane region" description="Helical" evidence="1">
    <location>
        <begin position="89"/>
        <end position="113"/>
    </location>
</feature>
<feature type="domain" description="NAD(+)--protein-arginine ADP-ribosyltransferase Tre1-like N-terminal" evidence="2">
    <location>
        <begin position="50"/>
        <end position="241"/>
    </location>
</feature>
<gene>
    <name evidence="3" type="ORF">ALP23_00761</name>
</gene>
<keyword evidence="1" id="KW-1133">Transmembrane helix</keyword>
<name>A0A3M5WVK6_9PSED</name>
<dbReference type="AlphaFoldDB" id="A0A3M5WVK6"/>
<dbReference type="Proteomes" id="UP000271152">
    <property type="component" value="Unassembled WGS sequence"/>
</dbReference>
<evidence type="ECO:0000256" key="1">
    <source>
        <dbReference type="SAM" id="Phobius"/>
    </source>
</evidence>
<keyword evidence="1" id="KW-0472">Membrane</keyword>
<sequence length="410" mass="44657">MFFFRMLPSWSELRQRLDHDMGYQPGGHFRNHLNEPAPSRSLIIRRFDCVRRAFVLAEWEAGRVLVRRFSDLDISIIIKDLIDVVAQMAMIVVGSAFTGGLIGAGVGSAFFGIGAYPGGALGTALGLQASTFILGVLGLKSIAEYVVDGFPRIIGYYLSGIKTAWRGPRERGHNPFMSDDPYAQNSATQDIAKGHVEVVMLLLGAVVEYLTRGRGNAGLLAQEMRASPKGERLAQWMLEHEDALKKRHDLQKPEPRRGPFDIPESSLQQVADRPGANANAMNQAEPEVLAKVNSGRSPYSELNGAIGEARGWAQVIESGQIPISAPGKASLPGADYITYDPASRSVIVWDAKYRAPGGSYPASLPPSKLQAWQAEIISSVRNMPEGQAKVAAEKALKAGRVEGRLLKWPQ</sequence>
<proteinExistence type="predicted"/>
<dbReference type="EMBL" id="RBUG01000062">
    <property type="protein sequence ID" value="RMU73647.1"/>
    <property type="molecule type" value="Genomic_DNA"/>
</dbReference>
<organism evidence="3 4">
    <name type="scientific">Pseudomonas syringae pv. apii</name>
    <dbReference type="NCBI Taxonomy" id="81036"/>
    <lineage>
        <taxon>Bacteria</taxon>
        <taxon>Pseudomonadati</taxon>
        <taxon>Pseudomonadota</taxon>
        <taxon>Gammaproteobacteria</taxon>
        <taxon>Pseudomonadales</taxon>
        <taxon>Pseudomonadaceae</taxon>
        <taxon>Pseudomonas</taxon>
    </lineage>
</organism>
<evidence type="ECO:0000313" key="3">
    <source>
        <dbReference type="EMBL" id="RMU73647.1"/>
    </source>
</evidence>
<evidence type="ECO:0000313" key="4">
    <source>
        <dbReference type="Proteomes" id="UP000271152"/>
    </source>
</evidence>
<evidence type="ECO:0000259" key="2">
    <source>
        <dbReference type="Pfam" id="PF21724"/>
    </source>
</evidence>